<accession>A0ABQ8E9P3</accession>
<feature type="non-terminal residue" evidence="1">
    <location>
        <position position="1"/>
    </location>
</feature>
<name>A0ABQ8E9P3_BRANA</name>
<organism evidence="1 2">
    <name type="scientific">Brassica napus</name>
    <name type="common">Rape</name>
    <dbReference type="NCBI Taxonomy" id="3708"/>
    <lineage>
        <taxon>Eukaryota</taxon>
        <taxon>Viridiplantae</taxon>
        <taxon>Streptophyta</taxon>
        <taxon>Embryophyta</taxon>
        <taxon>Tracheophyta</taxon>
        <taxon>Spermatophyta</taxon>
        <taxon>Magnoliopsida</taxon>
        <taxon>eudicotyledons</taxon>
        <taxon>Gunneridae</taxon>
        <taxon>Pentapetalae</taxon>
        <taxon>rosids</taxon>
        <taxon>malvids</taxon>
        <taxon>Brassicales</taxon>
        <taxon>Brassicaceae</taxon>
        <taxon>Brassiceae</taxon>
        <taxon>Brassica</taxon>
    </lineage>
</organism>
<dbReference type="Proteomes" id="UP000824890">
    <property type="component" value="Unassembled WGS sequence"/>
</dbReference>
<reference evidence="1 2" key="1">
    <citation type="submission" date="2021-05" db="EMBL/GenBank/DDBJ databases">
        <title>Genome Assembly of Synthetic Allotetraploid Brassica napus Reveals Homoeologous Exchanges between Subgenomes.</title>
        <authorList>
            <person name="Davis J.T."/>
        </authorList>
    </citation>
    <scope>NUCLEOTIDE SEQUENCE [LARGE SCALE GENOMIC DNA]</scope>
    <source>
        <strain evidence="2">cv. Da-Ae</strain>
        <tissue evidence="1">Seedling</tissue>
    </source>
</reference>
<keyword evidence="2" id="KW-1185">Reference proteome</keyword>
<comment type="caution">
    <text evidence="1">The sequence shown here is derived from an EMBL/GenBank/DDBJ whole genome shotgun (WGS) entry which is preliminary data.</text>
</comment>
<gene>
    <name evidence="1" type="ORF">HID58_005801</name>
</gene>
<proteinExistence type="predicted"/>
<sequence length="129" mass="14680">ANVWTIVQECGSAIFTNYITDAPPSHYAVSSIDGYSQSQLCDFQTGVVAHKPIVISSQIGLQTFNVAYGSKTSHLKCINVVFDYQLFFRIIAMRSKMKLPFEFYFVERDSPLDASFYRRACFQDLLIQL</sequence>
<dbReference type="EMBL" id="JAGKQM010000002">
    <property type="protein sequence ID" value="KAH0938340.1"/>
    <property type="molecule type" value="Genomic_DNA"/>
</dbReference>
<evidence type="ECO:0000313" key="2">
    <source>
        <dbReference type="Proteomes" id="UP000824890"/>
    </source>
</evidence>
<protein>
    <submittedName>
        <fullName evidence="1">Uncharacterized protein</fullName>
    </submittedName>
</protein>
<evidence type="ECO:0000313" key="1">
    <source>
        <dbReference type="EMBL" id="KAH0938340.1"/>
    </source>
</evidence>